<evidence type="ECO:0000313" key="2">
    <source>
        <dbReference type="EMBL" id="BFD47232.1"/>
    </source>
</evidence>
<gene>
    <name evidence="2" type="ORF">DMENIID0003_03060</name>
</gene>
<dbReference type="AlphaFoldDB" id="A0AAT9GBM3"/>
<accession>A0AAT9GBM3</accession>
<reference evidence="2" key="1">
    <citation type="submission" date="2024-01" db="EMBL/GenBank/DDBJ databases">
        <title>Sequencing the genomes of a sandfly, Sergentomyia squamirostris, and its two endosymbionts.</title>
        <authorList>
            <person name="Itokawa K."/>
            <person name="Sanjoba C."/>
        </authorList>
    </citation>
    <scope>NUCLEOTIDE SEQUENCE</scope>
    <source>
        <strain evidence="2">WSSQ</strain>
    </source>
</reference>
<evidence type="ECO:0000256" key="1">
    <source>
        <dbReference type="SAM" id="MobiDB-lite"/>
    </source>
</evidence>
<feature type="region of interest" description="Disordered" evidence="1">
    <location>
        <begin position="1"/>
        <end position="21"/>
    </location>
</feature>
<proteinExistence type="predicted"/>
<protein>
    <submittedName>
        <fullName evidence="2">Uncharacterized protein</fullName>
    </submittedName>
</protein>
<feature type="compositionally biased region" description="Polar residues" evidence="1">
    <location>
        <begin position="1"/>
        <end position="14"/>
    </location>
</feature>
<organism evidence="2">
    <name type="scientific">Wolbachia endosymbiont of Sergentomyia squamirostris</name>
    <dbReference type="NCBI Taxonomy" id="3113640"/>
    <lineage>
        <taxon>Bacteria</taxon>
        <taxon>Pseudomonadati</taxon>
        <taxon>Pseudomonadota</taxon>
        <taxon>Alphaproteobacteria</taxon>
        <taxon>Rickettsiales</taxon>
        <taxon>Anaplasmataceae</taxon>
        <taxon>Wolbachieae</taxon>
        <taxon>Wolbachia</taxon>
    </lineage>
</organism>
<name>A0AAT9GBM3_9RICK</name>
<sequence>MSGVSSPIPEQNILNPDPLPIDSTTGVLKGNTRLNSSAINEIKGKTVEDPTILMYFLASAFDGGVNNTNTKIRRKFLSIIFS</sequence>
<dbReference type="EMBL" id="AP029172">
    <property type="protein sequence ID" value="BFD47232.1"/>
    <property type="molecule type" value="Genomic_DNA"/>
</dbReference>